<evidence type="ECO:0000256" key="3">
    <source>
        <dbReference type="ARBA" id="ARBA00022825"/>
    </source>
</evidence>
<dbReference type="GO" id="GO:0006508">
    <property type="term" value="P:proteolysis"/>
    <property type="evidence" value="ECO:0007669"/>
    <property type="project" value="UniProtKB-KW"/>
</dbReference>
<dbReference type="CDD" id="cd07560">
    <property type="entry name" value="Peptidase_S41_CPP"/>
    <property type="match status" value="1"/>
</dbReference>
<dbReference type="MEROPS" id="S41.004"/>
<dbReference type="OrthoDB" id="43580at2759"/>
<dbReference type="InterPro" id="IPR029045">
    <property type="entry name" value="ClpP/crotonase-like_dom_sf"/>
</dbReference>
<sequence length="415" mass="43141">MLRWLAVVAAAQALQRPQLPEVRLPRTKQEFSSALDDWRGSLKLPDAGSFVGGAVAGVALSVFVALSPVGDAASGESRETREAATQFAVILDALDRGYVDAVSPKALLEAAVDGMLSTLDPYTQFERAREASDLVESVEGRYGGVGLVISRPAAAAAQAQGIAVVDAYEDYAWEAGLRPKDTLLSVGGASVVSKGGSEAALDDARNRLRGAPGTSVAVEFSHPWDKGAVRSADLRRFAVRRKDVEVAALLPSPTAPKIVAYARVAGFSRETAPELLESLAALRYDAASSKLQGLVLDLRGNPGGLLDAAVDVASLFLPPESLIASAGGRGFFRSRATGATLFGAVPLVVLVDGQSASASEIVSGAIQDYDAGVILGTRTFGKGLIQDVSALPFDGAALKVTVGRYYTPSGRCLQA</sequence>
<dbReference type="SMART" id="SM00245">
    <property type="entry name" value="TSPc"/>
    <property type="match status" value="1"/>
</dbReference>
<evidence type="ECO:0000313" key="6">
    <source>
        <dbReference type="Proteomes" id="UP000002729"/>
    </source>
</evidence>
<dbReference type="Pfam" id="PF03572">
    <property type="entry name" value="Peptidase_S41"/>
    <property type="match status" value="1"/>
</dbReference>
<dbReference type="SUPFAM" id="SSF52096">
    <property type="entry name" value="ClpP/crotonase"/>
    <property type="match status" value="1"/>
</dbReference>
<dbReference type="InterPro" id="IPR036034">
    <property type="entry name" value="PDZ_sf"/>
</dbReference>
<protein>
    <recommendedName>
        <fullName evidence="4">Tail specific protease domain-containing protein</fullName>
    </recommendedName>
</protein>
<evidence type="ECO:0000256" key="2">
    <source>
        <dbReference type="ARBA" id="ARBA00022801"/>
    </source>
</evidence>
<dbReference type="Proteomes" id="UP000002729">
    <property type="component" value="Unassembled WGS sequence"/>
</dbReference>
<dbReference type="KEGG" id="aaf:AURANDRAFT_23275"/>
<dbReference type="GeneID" id="20219730"/>
<dbReference type="GO" id="GO:0008236">
    <property type="term" value="F:serine-type peptidase activity"/>
    <property type="evidence" value="ECO:0007669"/>
    <property type="project" value="UniProtKB-KW"/>
</dbReference>
<gene>
    <name evidence="5" type="ORF">AURANDRAFT_23275</name>
</gene>
<proteinExistence type="predicted"/>
<keyword evidence="2" id="KW-0378">Hydrolase</keyword>
<dbReference type="EMBL" id="GL833124">
    <property type="protein sequence ID" value="EGB09984.1"/>
    <property type="molecule type" value="Genomic_DNA"/>
</dbReference>
<dbReference type="GO" id="GO:0004175">
    <property type="term" value="F:endopeptidase activity"/>
    <property type="evidence" value="ECO:0007669"/>
    <property type="project" value="TreeGrafter"/>
</dbReference>
<evidence type="ECO:0000313" key="5">
    <source>
        <dbReference type="EMBL" id="EGB09984.1"/>
    </source>
</evidence>
<dbReference type="InterPro" id="IPR005151">
    <property type="entry name" value="Tail-specific_protease"/>
</dbReference>
<dbReference type="RefSeq" id="XP_009034831.1">
    <property type="nucleotide sequence ID" value="XM_009036583.1"/>
</dbReference>
<dbReference type="eggNOG" id="ENOG502RW0A">
    <property type="taxonomic scope" value="Eukaryota"/>
</dbReference>
<name>F0Y3P1_AURAN</name>
<keyword evidence="6" id="KW-1185">Reference proteome</keyword>
<dbReference type="SUPFAM" id="SSF50156">
    <property type="entry name" value="PDZ domain-like"/>
    <property type="match status" value="1"/>
</dbReference>
<dbReference type="AlphaFoldDB" id="F0Y3P1"/>
<dbReference type="InParanoid" id="F0Y3P1"/>
<organism evidence="6">
    <name type="scientific">Aureococcus anophagefferens</name>
    <name type="common">Harmful bloom alga</name>
    <dbReference type="NCBI Taxonomy" id="44056"/>
    <lineage>
        <taxon>Eukaryota</taxon>
        <taxon>Sar</taxon>
        <taxon>Stramenopiles</taxon>
        <taxon>Ochrophyta</taxon>
        <taxon>Pelagophyceae</taxon>
        <taxon>Pelagomonadales</taxon>
        <taxon>Pelagomonadaceae</taxon>
        <taxon>Aureococcus</taxon>
    </lineage>
</organism>
<dbReference type="PANTHER" id="PTHR32060:SF22">
    <property type="entry name" value="CARBOXYL-TERMINAL-PROCESSING PEPTIDASE 3, CHLOROPLASTIC"/>
    <property type="match status" value="1"/>
</dbReference>
<reference evidence="5 6" key="1">
    <citation type="journal article" date="2011" name="Proc. Natl. Acad. Sci. U.S.A.">
        <title>Niche of harmful alga Aureococcus anophagefferens revealed through ecogenomics.</title>
        <authorList>
            <person name="Gobler C.J."/>
            <person name="Berry D.L."/>
            <person name="Dyhrman S.T."/>
            <person name="Wilhelm S.W."/>
            <person name="Salamov A."/>
            <person name="Lobanov A.V."/>
            <person name="Zhang Y."/>
            <person name="Collier J.L."/>
            <person name="Wurch L.L."/>
            <person name="Kustka A.B."/>
            <person name="Dill B.D."/>
            <person name="Shah M."/>
            <person name="VerBerkmoes N.C."/>
            <person name="Kuo A."/>
            <person name="Terry A."/>
            <person name="Pangilinan J."/>
            <person name="Lindquist E.A."/>
            <person name="Lucas S."/>
            <person name="Paulsen I.T."/>
            <person name="Hattenrath-Lehmann T.K."/>
            <person name="Talmage S.C."/>
            <person name="Walker E.A."/>
            <person name="Koch F."/>
            <person name="Burson A.M."/>
            <person name="Marcoval M.A."/>
            <person name="Tang Y.Z."/>
            <person name="Lecleir G.R."/>
            <person name="Coyne K.J."/>
            <person name="Berg G.M."/>
            <person name="Bertrand E.M."/>
            <person name="Saito M.A."/>
            <person name="Gladyshev V.N."/>
            <person name="Grigoriev I.V."/>
        </authorList>
    </citation>
    <scope>NUCLEOTIDE SEQUENCE [LARGE SCALE GENOMIC DNA]</scope>
    <source>
        <strain evidence="6">CCMP 1984</strain>
    </source>
</reference>
<keyword evidence="1" id="KW-0645">Protease</keyword>
<evidence type="ECO:0000256" key="1">
    <source>
        <dbReference type="ARBA" id="ARBA00022670"/>
    </source>
</evidence>
<accession>F0Y3P1</accession>
<dbReference type="Gene3D" id="3.90.226.10">
    <property type="entry name" value="2-enoyl-CoA Hydratase, Chain A, domain 1"/>
    <property type="match status" value="1"/>
</dbReference>
<dbReference type="PANTHER" id="PTHR32060">
    <property type="entry name" value="TAIL-SPECIFIC PROTEASE"/>
    <property type="match status" value="1"/>
</dbReference>
<feature type="domain" description="Tail specific protease" evidence="4">
    <location>
        <begin position="227"/>
        <end position="415"/>
    </location>
</feature>
<dbReference type="InterPro" id="IPR004447">
    <property type="entry name" value="Peptidase_S41A"/>
</dbReference>
<dbReference type="Gene3D" id="2.30.42.10">
    <property type="match status" value="1"/>
</dbReference>
<keyword evidence="3" id="KW-0720">Serine protease</keyword>
<evidence type="ECO:0000259" key="4">
    <source>
        <dbReference type="SMART" id="SM00245"/>
    </source>
</evidence>
<feature type="non-terminal residue" evidence="5">
    <location>
        <position position="415"/>
    </location>
</feature>
<dbReference type="Gene3D" id="3.30.750.44">
    <property type="match status" value="1"/>
</dbReference>